<dbReference type="PANTHER" id="PTHR43135:SF3">
    <property type="entry name" value="ALPHA-D-RIBOSE 1-METHYLPHOSPHONATE 5-TRIPHOSPHATE DIPHOSPHATASE"/>
    <property type="match status" value="1"/>
</dbReference>
<dbReference type="InterPro" id="IPR011059">
    <property type="entry name" value="Metal-dep_hydrolase_composite"/>
</dbReference>
<dbReference type="InterPro" id="IPR051781">
    <property type="entry name" value="Metallo-dep_Hydrolase"/>
</dbReference>
<dbReference type="AlphaFoldDB" id="A0A5B8LMK8"/>
<keyword evidence="1" id="KW-0732">Signal</keyword>
<feature type="chain" id="PRO_5022876418" evidence="1">
    <location>
        <begin position="23"/>
        <end position="425"/>
    </location>
</feature>
<keyword evidence="4" id="KW-1185">Reference proteome</keyword>
<sequence>MTMRWLALILAILIGPATILPAAETPAATAILLKPAAVFDGIDGQVHRGWQVLVEGDRIAAVGPNLSAPAGAQVIDLPGDTLMPGMIEGHGHLFLHPYNETPWDDQVLHEALALRTARAVASALATLMAGFTSERDLGTEGAGYADVGLRDAIAKGIVPGPRLQVATRAIVALGAYGPKGFEPGVEIPQGAEEVSGVDSIVAAVRRQIAAGADWIKLYADYRWRPGEDSRATLSLEEMKAAVAAAHDAGRPVAVHAATAEGMRRAIAAGVDTIEHGYGGTPEIFASMVAKGIALCPTLAASDATSRYRGWDGSEPAPAPVALNRSSFKLALKAGVRMCMGGDVGVFAHGTNALEMELMAAAGMTPAQVLIAATWGNARWFGLDKKLGAVKPGLLADLVAVPGDPTADITAVRRVAMIMKGGAVVR</sequence>
<dbReference type="PANTHER" id="PTHR43135">
    <property type="entry name" value="ALPHA-D-RIBOSE 1-METHYLPHOSPHONATE 5-TRIPHOSPHATE DIPHOSPHATASE"/>
    <property type="match status" value="1"/>
</dbReference>
<gene>
    <name evidence="3" type="ORF">FPZ24_13055</name>
</gene>
<dbReference type="CDD" id="cd01299">
    <property type="entry name" value="Met_dep_hydrolase_A"/>
    <property type="match status" value="1"/>
</dbReference>
<dbReference type="InterPro" id="IPR032466">
    <property type="entry name" value="Metal_Hydrolase"/>
</dbReference>
<feature type="domain" description="Amidohydrolase-related" evidence="2">
    <location>
        <begin position="81"/>
        <end position="424"/>
    </location>
</feature>
<organism evidence="3 4">
    <name type="scientific">Sphingomonas panacisoli</name>
    <dbReference type="NCBI Taxonomy" id="1813879"/>
    <lineage>
        <taxon>Bacteria</taxon>
        <taxon>Pseudomonadati</taxon>
        <taxon>Pseudomonadota</taxon>
        <taxon>Alphaproteobacteria</taxon>
        <taxon>Sphingomonadales</taxon>
        <taxon>Sphingomonadaceae</taxon>
        <taxon>Sphingomonas</taxon>
    </lineage>
</organism>
<name>A0A5B8LMK8_9SPHN</name>
<accession>A0A5B8LMK8</accession>
<dbReference type="SUPFAM" id="SSF51338">
    <property type="entry name" value="Composite domain of metallo-dependent hydrolases"/>
    <property type="match status" value="1"/>
</dbReference>
<evidence type="ECO:0000313" key="4">
    <source>
        <dbReference type="Proteomes" id="UP000315673"/>
    </source>
</evidence>
<dbReference type="EMBL" id="CP042306">
    <property type="protein sequence ID" value="QDZ08290.1"/>
    <property type="molecule type" value="Genomic_DNA"/>
</dbReference>
<dbReference type="Gene3D" id="2.30.40.10">
    <property type="entry name" value="Urease, subunit C, domain 1"/>
    <property type="match status" value="1"/>
</dbReference>
<dbReference type="Pfam" id="PF01979">
    <property type="entry name" value="Amidohydro_1"/>
    <property type="match status" value="1"/>
</dbReference>
<evidence type="ECO:0000313" key="3">
    <source>
        <dbReference type="EMBL" id="QDZ08290.1"/>
    </source>
</evidence>
<dbReference type="KEGG" id="spai:FPZ24_13055"/>
<dbReference type="InterPro" id="IPR057744">
    <property type="entry name" value="OTAase-like"/>
</dbReference>
<proteinExistence type="predicted"/>
<dbReference type="SUPFAM" id="SSF51556">
    <property type="entry name" value="Metallo-dependent hydrolases"/>
    <property type="match status" value="1"/>
</dbReference>
<evidence type="ECO:0000256" key="1">
    <source>
        <dbReference type="SAM" id="SignalP"/>
    </source>
</evidence>
<dbReference type="GO" id="GO:0016810">
    <property type="term" value="F:hydrolase activity, acting on carbon-nitrogen (but not peptide) bonds"/>
    <property type="evidence" value="ECO:0007669"/>
    <property type="project" value="InterPro"/>
</dbReference>
<dbReference type="Gene3D" id="3.20.20.140">
    <property type="entry name" value="Metal-dependent hydrolases"/>
    <property type="match status" value="1"/>
</dbReference>
<dbReference type="Proteomes" id="UP000315673">
    <property type="component" value="Chromosome"/>
</dbReference>
<keyword evidence="3" id="KW-0378">Hydrolase</keyword>
<reference evidence="3 4" key="1">
    <citation type="submission" date="2019-07" db="EMBL/GenBank/DDBJ databases">
        <title>Full genome sequence of Sphingomonas sp. 4R-6-7(HKS19).</title>
        <authorList>
            <person name="Im W.-T."/>
        </authorList>
    </citation>
    <scope>NUCLEOTIDE SEQUENCE [LARGE SCALE GENOMIC DNA]</scope>
    <source>
        <strain evidence="3 4">HKS19</strain>
    </source>
</reference>
<protein>
    <submittedName>
        <fullName evidence="3">Amidohydrolase family protein</fullName>
    </submittedName>
</protein>
<feature type="signal peptide" evidence="1">
    <location>
        <begin position="1"/>
        <end position="22"/>
    </location>
</feature>
<dbReference type="InterPro" id="IPR006680">
    <property type="entry name" value="Amidohydro-rel"/>
</dbReference>
<dbReference type="OrthoDB" id="8098664at2"/>
<evidence type="ECO:0000259" key="2">
    <source>
        <dbReference type="Pfam" id="PF01979"/>
    </source>
</evidence>